<proteinExistence type="predicted"/>
<evidence type="ECO:0000313" key="3">
    <source>
        <dbReference type="Proteomes" id="UP000693972"/>
    </source>
</evidence>
<dbReference type="EMBL" id="JAIMBW010000001">
    <property type="protein sequence ID" value="MBY4891940.1"/>
    <property type="molecule type" value="Genomic_DNA"/>
</dbReference>
<gene>
    <name evidence="2" type="ORF">KUL25_04080</name>
</gene>
<organism evidence="2">
    <name type="scientific">Gymnodinialimonas phycosphaerae</name>
    <dbReference type="NCBI Taxonomy" id="2841589"/>
    <lineage>
        <taxon>Bacteria</taxon>
        <taxon>Pseudomonadati</taxon>
        <taxon>Pseudomonadota</taxon>
        <taxon>Alphaproteobacteria</taxon>
        <taxon>Rhodobacterales</taxon>
        <taxon>Paracoccaceae</taxon>
        <taxon>Gymnodinialimonas</taxon>
    </lineage>
</organism>
<evidence type="ECO:0008006" key="4">
    <source>
        <dbReference type="Google" id="ProtNLM"/>
    </source>
</evidence>
<accession>A0A975TWG3</accession>
<feature type="transmembrane region" description="Helical" evidence="1">
    <location>
        <begin position="170"/>
        <end position="190"/>
    </location>
</feature>
<feature type="transmembrane region" description="Helical" evidence="1">
    <location>
        <begin position="95"/>
        <end position="114"/>
    </location>
</feature>
<feature type="transmembrane region" description="Helical" evidence="1">
    <location>
        <begin position="142"/>
        <end position="163"/>
    </location>
</feature>
<dbReference type="AlphaFoldDB" id="A0A975TWG3"/>
<keyword evidence="3" id="KW-1185">Reference proteome</keyword>
<evidence type="ECO:0000256" key="1">
    <source>
        <dbReference type="SAM" id="Phobius"/>
    </source>
</evidence>
<feature type="transmembrane region" description="Helical" evidence="1">
    <location>
        <begin position="196"/>
        <end position="216"/>
    </location>
</feature>
<reference evidence="2 3" key="1">
    <citation type="submission" date="2021-07" db="EMBL/GenBank/DDBJ databases">
        <title>Karlodiniumbacter phycospheric gen. nov., sp. nov., a phycosphere bacterium isolated from karlodinium veneficum.</title>
        <authorList>
            <person name="Peng Y."/>
            <person name="Jiang L."/>
            <person name="Lee J."/>
        </authorList>
    </citation>
    <scope>NUCLEOTIDE SEQUENCE</scope>
    <source>
        <strain evidence="2 3">N5</strain>
    </source>
</reference>
<dbReference type="RefSeq" id="WP_257891773.1">
    <property type="nucleotide sequence ID" value="NZ_JAIMBW010000001.1"/>
</dbReference>
<keyword evidence="1" id="KW-1133">Transmembrane helix</keyword>
<dbReference type="EMBL" id="CP078073">
    <property type="protein sequence ID" value="QXL88708.1"/>
    <property type="molecule type" value="Genomic_DNA"/>
</dbReference>
<keyword evidence="1" id="KW-0472">Membrane</keyword>
<evidence type="ECO:0000313" key="2">
    <source>
        <dbReference type="EMBL" id="QXL88708.1"/>
    </source>
</evidence>
<keyword evidence="1" id="KW-0812">Transmembrane</keyword>
<feature type="transmembrane region" description="Helical" evidence="1">
    <location>
        <begin position="61"/>
        <end position="83"/>
    </location>
</feature>
<feature type="transmembrane region" description="Helical" evidence="1">
    <location>
        <begin position="7"/>
        <end position="30"/>
    </location>
</feature>
<sequence length="221" mass="22801">MTLQRMGGFAAVTCAATYVFGFALLVTVLAPLRYGTIDIDAAAVVAFIDVRPGVLIVWNTVIYILNALALTVVVLALHARLAIATPDWAATTRAFGLLWATLVLAAGMIGNVAVERAAHLFPTDPARAVAVWDMLHSVELGLGGGNEIAGGVWILLVSIAGLMGRSLGRITVGLGLLTGTAGLATLFPFIGDISGAVFGLGGIAWFIAVGLSPGRVGRTKH</sequence>
<name>A0A975TWG3_9RHOB</name>
<protein>
    <recommendedName>
        <fullName evidence="4">DUF4386 family protein</fullName>
    </recommendedName>
</protein>
<dbReference type="Proteomes" id="UP000693972">
    <property type="component" value="Unassembled WGS sequence"/>
</dbReference>